<comment type="similarity">
    <text evidence="4">Belongs to the protein kinase superfamily.</text>
</comment>
<proteinExistence type="inferred from homology"/>
<dbReference type="EMBL" id="JAKEKT020000026">
    <property type="protein sequence ID" value="KAL1643729.1"/>
    <property type="molecule type" value="Genomic_DNA"/>
</dbReference>
<dbReference type="PROSITE" id="PS00107">
    <property type="entry name" value="PROTEIN_KINASE_ATP"/>
    <property type="match status" value="1"/>
</dbReference>
<dbReference type="SMART" id="SM00220">
    <property type="entry name" value="S_TKc"/>
    <property type="match status" value="1"/>
</dbReference>
<evidence type="ECO:0000259" key="5">
    <source>
        <dbReference type="PROSITE" id="PS50011"/>
    </source>
</evidence>
<feature type="binding site" evidence="3">
    <location>
        <position position="165"/>
    </location>
    <ligand>
        <name>ATP</name>
        <dbReference type="ChEBI" id="CHEBI:30616"/>
    </ligand>
</feature>
<keyword evidence="4" id="KW-0808">Transferase</keyword>
<dbReference type="PANTHER" id="PTHR44167">
    <property type="entry name" value="OVARIAN-SPECIFIC SERINE/THREONINE-PROTEIN KINASE LOK-RELATED"/>
    <property type="match status" value="1"/>
</dbReference>
<dbReference type="PANTHER" id="PTHR44167:SF24">
    <property type="entry name" value="SERINE_THREONINE-PROTEIN KINASE CHK2"/>
    <property type="match status" value="1"/>
</dbReference>
<comment type="caution">
    <text evidence="6">The sequence shown here is derived from an EMBL/GenBank/DDBJ whole genome shotgun (WGS) entry which is preliminary data.</text>
</comment>
<dbReference type="Proteomes" id="UP001521184">
    <property type="component" value="Unassembled WGS sequence"/>
</dbReference>
<dbReference type="InterPro" id="IPR000719">
    <property type="entry name" value="Prot_kinase_dom"/>
</dbReference>
<keyword evidence="4" id="KW-0723">Serine/threonine-protein kinase</keyword>
<dbReference type="InterPro" id="IPR008271">
    <property type="entry name" value="Ser/Thr_kinase_AS"/>
</dbReference>
<sequence length="436" mass="48664">MQRSSVTSQRSSELLAAYFPASAAEASTSPPRFTDTDIETIASLLEDHEKSWSRVPRAYIVLRTIGHLDLLNDLLQLGFTDHWFPVEASALPPRLQPSVRNAIVKAQTLILTKSVDLEKGENGRHWHFAKGEPQPFKVVGVLGSGGYSQVHRIRSTISFKEYALKRIRRRRAFGNASKEAVRQFTSELKLLKCLKHKHTAQYVGSFTDPAYLGLIMAPVADMNLAEYLETISAHPEHLRRSDLITLRSFFGCLASALQYLHDASIRHRDIKPQNVLVDGSNVLFTDFGLSKEYSGDVGSTTSGATSMTPRYAAPEVLIGDPRNTSSDIWSLGCVFLEMIIVIKGKKASFLREYFLETGSKEANFCKNFEAAEKLIKDLKGPEKSLDDPLLDLTRNMLKEDRFARPTAAETFLTLSTPFENDSAVHFCGICCLEDEV</sequence>
<evidence type="ECO:0000256" key="3">
    <source>
        <dbReference type="PROSITE-ProRule" id="PRU10141"/>
    </source>
</evidence>
<dbReference type="SUPFAM" id="SSF56112">
    <property type="entry name" value="Protein kinase-like (PK-like)"/>
    <property type="match status" value="1"/>
</dbReference>
<dbReference type="InterPro" id="IPR017441">
    <property type="entry name" value="Protein_kinase_ATP_BS"/>
</dbReference>
<dbReference type="PROSITE" id="PS00108">
    <property type="entry name" value="PROTEIN_KINASE_ST"/>
    <property type="match status" value="1"/>
</dbReference>
<evidence type="ECO:0000256" key="1">
    <source>
        <dbReference type="ARBA" id="ARBA00022741"/>
    </source>
</evidence>
<keyword evidence="4" id="KW-0418">Kinase</keyword>
<keyword evidence="2 3" id="KW-0067">ATP-binding</keyword>
<dbReference type="PROSITE" id="PS50011">
    <property type="entry name" value="PROTEIN_KINASE_DOM"/>
    <property type="match status" value="1"/>
</dbReference>
<evidence type="ECO:0000313" key="6">
    <source>
        <dbReference type="EMBL" id="KAL1643729.1"/>
    </source>
</evidence>
<accession>A0ABR3TSZ6</accession>
<dbReference type="InterPro" id="IPR011009">
    <property type="entry name" value="Kinase-like_dom_sf"/>
</dbReference>
<feature type="domain" description="Protein kinase" evidence="5">
    <location>
        <begin position="136"/>
        <end position="419"/>
    </location>
</feature>
<reference evidence="6 7" key="1">
    <citation type="journal article" date="2023" name="Plant Dis.">
        <title>First Report of Diplodia intermedia Causing Canker and Dieback Diseases on Apple Trees in Canada.</title>
        <authorList>
            <person name="Ellouze W."/>
            <person name="Ilyukhin E."/>
            <person name="Sulman M."/>
            <person name="Ali S."/>
        </authorList>
    </citation>
    <scope>NUCLEOTIDE SEQUENCE [LARGE SCALE GENOMIC DNA]</scope>
    <source>
        <strain evidence="6 7">M45-28</strain>
    </source>
</reference>
<evidence type="ECO:0000313" key="7">
    <source>
        <dbReference type="Proteomes" id="UP001521184"/>
    </source>
</evidence>
<dbReference type="Gene3D" id="3.30.200.20">
    <property type="entry name" value="Phosphorylase Kinase, domain 1"/>
    <property type="match status" value="1"/>
</dbReference>
<keyword evidence="7" id="KW-1185">Reference proteome</keyword>
<protein>
    <recommendedName>
        <fullName evidence="5">Protein kinase domain-containing protein</fullName>
    </recommendedName>
</protein>
<dbReference type="Gene3D" id="1.10.510.10">
    <property type="entry name" value="Transferase(Phosphotransferase) domain 1"/>
    <property type="match status" value="1"/>
</dbReference>
<dbReference type="CDD" id="cd00180">
    <property type="entry name" value="PKc"/>
    <property type="match status" value="1"/>
</dbReference>
<evidence type="ECO:0000256" key="2">
    <source>
        <dbReference type="ARBA" id="ARBA00022840"/>
    </source>
</evidence>
<keyword evidence="1 3" id="KW-0547">Nucleotide-binding</keyword>
<gene>
    <name evidence="6" type="ORF">SLS58_004744</name>
</gene>
<evidence type="ECO:0000256" key="4">
    <source>
        <dbReference type="RuleBase" id="RU000304"/>
    </source>
</evidence>
<dbReference type="Pfam" id="PF00069">
    <property type="entry name" value="Pkinase"/>
    <property type="match status" value="1"/>
</dbReference>
<organism evidence="6 7">
    <name type="scientific">Diplodia intermedia</name>
    <dbReference type="NCBI Taxonomy" id="856260"/>
    <lineage>
        <taxon>Eukaryota</taxon>
        <taxon>Fungi</taxon>
        <taxon>Dikarya</taxon>
        <taxon>Ascomycota</taxon>
        <taxon>Pezizomycotina</taxon>
        <taxon>Dothideomycetes</taxon>
        <taxon>Dothideomycetes incertae sedis</taxon>
        <taxon>Botryosphaeriales</taxon>
        <taxon>Botryosphaeriaceae</taxon>
        <taxon>Diplodia</taxon>
    </lineage>
</organism>
<name>A0ABR3TSZ6_9PEZI</name>